<organism evidence="1 2">
    <name type="scientific">Teratosphaeria nubilosa</name>
    <dbReference type="NCBI Taxonomy" id="161662"/>
    <lineage>
        <taxon>Eukaryota</taxon>
        <taxon>Fungi</taxon>
        <taxon>Dikarya</taxon>
        <taxon>Ascomycota</taxon>
        <taxon>Pezizomycotina</taxon>
        <taxon>Dothideomycetes</taxon>
        <taxon>Dothideomycetidae</taxon>
        <taxon>Mycosphaerellales</taxon>
        <taxon>Teratosphaeriaceae</taxon>
        <taxon>Teratosphaeria</taxon>
    </lineage>
</organism>
<protein>
    <submittedName>
        <fullName evidence="1">Uncharacterized protein</fullName>
    </submittedName>
</protein>
<evidence type="ECO:0000313" key="2">
    <source>
        <dbReference type="Proteomes" id="UP000799436"/>
    </source>
</evidence>
<keyword evidence="2" id="KW-1185">Reference proteome</keyword>
<dbReference type="AlphaFoldDB" id="A0A6G1KST2"/>
<name>A0A6G1KST2_9PEZI</name>
<dbReference type="EMBL" id="ML995973">
    <property type="protein sequence ID" value="KAF2763691.1"/>
    <property type="molecule type" value="Genomic_DNA"/>
</dbReference>
<proteinExistence type="predicted"/>
<evidence type="ECO:0000313" key="1">
    <source>
        <dbReference type="EMBL" id="KAF2763691.1"/>
    </source>
</evidence>
<dbReference type="Proteomes" id="UP000799436">
    <property type="component" value="Unassembled WGS sequence"/>
</dbReference>
<reference evidence="1" key="1">
    <citation type="journal article" date="2020" name="Stud. Mycol.">
        <title>101 Dothideomycetes genomes: a test case for predicting lifestyles and emergence of pathogens.</title>
        <authorList>
            <person name="Haridas S."/>
            <person name="Albert R."/>
            <person name="Binder M."/>
            <person name="Bloem J."/>
            <person name="Labutti K."/>
            <person name="Salamov A."/>
            <person name="Andreopoulos B."/>
            <person name="Baker S."/>
            <person name="Barry K."/>
            <person name="Bills G."/>
            <person name="Bluhm B."/>
            <person name="Cannon C."/>
            <person name="Castanera R."/>
            <person name="Culley D."/>
            <person name="Daum C."/>
            <person name="Ezra D."/>
            <person name="Gonzalez J."/>
            <person name="Henrissat B."/>
            <person name="Kuo A."/>
            <person name="Liang C."/>
            <person name="Lipzen A."/>
            <person name="Lutzoni F."/>
            <person name="Magnuson J."/>
            <person name="Mondo S."/>
            <person name="Nolan M."/>
            <person name="Ohm R."/>
            <person name="Pangilinan J."/>
            <person name="Park H.-J."/>
            <person name="Ramirez L."/>
            <person name="Alfaro M."/>
            <person name="Sun H."/>
            <person name="Tritt A."/>
            <person name="Yoshinaga Y."/>
            <person name="Zwiers L.-H."/>
            <person name="Turgeon B."/>
            <person name="Goodwin S."/>
            <person name="Spatafora J."/>
            <person name="Crous P."/>
            <person name="Grigoriev I."/>
        </authorList>
    </citation>
    <scope>NUCLEOTIDE SEQUENCE</scope>
    <source>
        <strain evidence="1">CBS 116005</strain>
    </source>
</reference>
<dbReference type="OrthoDB" id="10521378at2759"/>
<accession>A0A6G1KST2</accession>
<gene>
    <name evidence="1" type="ORF">EJ03DRAFT_356419</name>
</gene>
<sequence>MMLPYTTNMLGPQDANEAPEQELERTLQGAVEQMEREAAIYDSRMLVSCTDNVRYFAPRWMRATDPVTGVVDFCHLLTYLGDPEPESTRPMAVRHSDGRVGYIADKALLGFLGGLPALRAHWAQDQWVFSVDWDDVPVFEGGGYTAQEHDYWWARTTCTVVGHDGPMVELYLWGLLRAEQQSLKPMGGAAPGALVNFAAPGAPGEMPAQQAPACRLML</sequence>